<name>A0ABQ5K3C0_9EUKA</name>
<organism evidence="4 5">
    <name type="scientific">Aduncisulcus paluster</name>
    <dbReference type="NCBI Taxonomy" id="2918883"/>
    <lineage>
        <taxon>Eukaryota</taxon>
        <taxon>Metamonada</taxon>
        <taxon>Carpediemonas-like organisms</taxon>
        <taxon>Aduncisulcus</taxon>
    </lineage>
</organism>
<feature type="compositionally biased region" description="Basic and acidic residues" evidence="2">
    <location>
        <begin position="167"/>
        <end position="177"/>
    </location>
</feature>
<feature type="region of interest" description="Disordered" evidence="2">
    <location>
        <begin position="167"/>
        <end position="296"/>
    </location>
</feature>
<evidence type="ECO:0000313" key="5">
    <source>
        <dbReference type="Proteomes" id="UP001057375"/>
    </source>
</evidence>
<comment type="caution">
    <text evidence="4">The sequence shown here is derived from an EMBL/GenBank/DDBJ whole genome shotgun (WGS) entry which is preliminary data.</text>
</comment>
<feature type="region of interest" description="Disordered" evidence="2">
    <location>
        <begin position="442"/>
        <end position="466"/>
    </location>
</feature>
<evidence type="ECO:0000313" key="4">
    <source>
        <dbReference type="EMBL" id="GKT25255.1"/>
    </source>
</evidence>
<proteinExistence type="predicted"/>
<feature type="compositionally biased region" description="Low complexity" evidence="2">
    <location>
        <begin position="456"/>
        <end position="466"/>
    </location>
</feature>
<accession>A0ABQ5K3C0</accession>
<feature type="compositionally biased region" description="Basic and acidic residues" evidence="2">
    <location>
        <begin position="649"/>
        <end position="662"/>
    </location>
</feature>
<feature type="compositionally biased region" description="Basic residues" evidence="2">
    <location>
        <begin position="178"/>
        <end position="192"/>
    </location>
</feature>
<feature type="compositionally biased region" description="Basic and acidic residues" evidence="2">
    <location>
        <begin position="249"/>
        <end position="277"/>
    </location>
</feature>
<feature type="region of interest" description="Disordered" evidence="2">
    <location>
        <begin position="579"/>
        <end position="622"/>
    </location>
</feature>
<dbReference type="Proteomes" id="UP001057375">
    <property type="component" value="Unassembled WGS sequence"/>
</dbReference>
<evidence type="ECO:0000256" key="2">
    <source>
        <dbReference type="SAM" id="MobiDB-lite"/>
    </source>
</evidence>
<reference evidence="4" key="1">
    <citation type="submission" date="2022-03" db="EMBL/GenBank/DDBJ databases">
        <title>Draft genome sequence of Aduncisulcus paluster, a free-living microaerophilic Fornicata.</title>
        <authorList>
            <person name="Yuyama I."/>
            <person name="Kume K."/>
            <person name="Tamura T."/>
            <person name="Inagaki Y."/>
            <person name="Hashimoto T."/>
        </authorList>
    </citation>
    <scope>NUCLEOTIDE SEQUENCE</scope>
    <source>
        <strain evidence="4">NY0171</strain>
    </source>
</reference>
<evidence type="ECO:0000256" key="1">
    <source>
        <dbReference type="SAM" id="Coils"/>
    </source>
</evidence>
<dbReference type="EMBL" id="BQXS01012576">
    <property type="protein sequence ID" value="GKT25255.1"/>
    <property type="molecule type" value="Genomic_DNA"/>
</dbReference>
<feature type="domain" description="PH" evidence="3">
    <location>
        <begin position="1"/>
        <end position="20"/>
    </location>
</feature>
<feature type="compositionally biased region" description="Basic and acidic residues" evidence="2">
    <location>
        <begin position="586"/>
        <end position="609"/>
    </location>
</feature>
<feature type="compositionally biased region" description="Basic and acidic residues" evidence="2">
    <location>
        <begin position="442"/>
        <end position="455"/>
    </location>
</feature>
<dbReference type="InterPro" id="IPR001849">
    <property type="entry name" value="PH_domain"/>
</dbReference>
<keyword evidence="5" id="KW-1185">Reference proteome</keyword>
<feature type="coiled-coil region" evidence="1">
    <location>
        <begin position="344"/>
        <end position="423"/>
    </location>
</feature>
<dbReference type="PROSITE" id="PS50003">
    <property type="entry name" value="PH_DOMAIN"/>
    <property type="match status" value="1"/>
</dbReference>
<evidence type="ECO:0000259" key="3">
    <source>
        <dbReference type="PROSITE" id="PS50003"/>
    </source>
</evidence>
<feature type="compositionally biased region" description="Polar residues" evidence="2">
    <location>
        <begin position="197"/>
        <end position="209"/>
    </location>
</feature>
<feature type="region of interest" description="Disordered" evidence="2">
    <location>
        <begin position="639"/>
        <end position="702"/>
    </location>
</feature>
<feature type="compositionally biased region" description="Basic and acidic residues" evidence="2">
    <location>
        <begin position="509"/>
        <end position="532"/>
    </location>
</feature>
<feature type="compositionally biased region" description="Basic and acidic residues" evidence="2">
    <location>
        <begin position="673"/>
        <end position="688"/>
    </location>
</feature>
<sequence length="786" mass="90297">MNSEGIEKSEWIKAIEDQAKYQTTHNSNTASSETPDVSDVHIYEGKSKKSHSYHPKHSSTTLKSSEYVLYPTQAFQSPPHVYSPYIQTYGAQNTSPHVQLGIHTHDISPRHFQPSPSHSVGFASHATPMAVGHGFSTQYQPIFYPGAPIEFPDLKQPKSPVYYQNQVKHERTSEHGSKKEHHHSSRHAHQKKPVSSEPFSYSTPISSHPKTTSALSSASKRSRKAKHFMEDSSQDDSADSVKMSIVSEKSLKGDNEHISLKNVHKSPDKSMKFKDYCPDSGSQSEKKQEQNGDLVSTSDLIAPTFVSVDIPTKISSSPRVTELQQLKADHKALLHTHSLLEMTVEELKSSVETITKEKTGIQAELVNAKSTIKSLENQKRIETEMKHLKEQHARESLQSQRELAQARREVKELTKVIEDKKWASICSEKKSKVVEFGIKPELDTGSRKGVKDHDSSSLPNQSSQRSIEIGRKSGIGQNWSVSDGSPTSQQLFIQPDLTIDHPIPQSQSDTREKNESSKSHVHRYVRDEGESREKQWKRRLEFEKFMYKQRQLMGDKEDSSHKYIEDSCSRFDHELKFEDKSEYEEVSDRQRKRSMPDARDDKYHPEPRHYIPPYISERQQEQDFSKFLEAESREKDTFMKQMDMMAGRTSRDRLPRKSHETPRSSQVQESSSIDDKRKREGEVRDSHSPLKNSPNNVYSSHEMPPIATEVDFFDIRRRLGEAQAQLSQFQLEKKRLMEEYDRLCSSQIKKRRDIERKHALNESIEIFSHRVATYKALVKDLEDMLS</sequence>
<gene>
    <name evidence="4" type="ORF">ADUPG1_012981</name>
</gene>
<feature type="compositionally biased region" description="Low complexity" evidence="2">
    <location>
        <begin position="210"/>
        <end position="219"/>
    </location>
</feature>
<keyword evidence="1" id="KW-0175">Coiled coil</keyword>
<feature type="compositionally biased region" description="Polar residues" evidence="2">
    <location>
        <begin position="689"/>
        <end position="699"/>
    </location>
</feature>
<feature type="region of interest" description="Disordered" evidence="2">
    <location>
        <begin position="499"/>
        <end position="532"/>
    </location>
</feature>
<protein>
    <recommendedName>
        <fullName evidence="3">PH domain-containing protein</fullName>
    </recommendedName>
</protein>